<dbReference type="AlphaFoldDB" id="A0A2U1MKU6"/>
<dbReference type="GO" id="GO:0005524">
    <property type="term" value="F:ATP binding"/>
    <property type="evidence" value="ECO:0007669"/>
    <property type="project" value="InterPro"/>
</dbReference>
<evidence type="ECO:0000313" key="5">
    <source>
        <dbReference type="Proteomes" id="UP000245207"/>
    </source>
</evidence>
<dbReference type="PANTHER" id="PTHR10803:SF3">
    <property type="entry name" value="ATPASE GET3"/>
    <property type="match status" value="1"/>
</dbReference>
<dbReference type="InterPro" id="IPR001650">
    <property type="entry name" value="Helicase_C-like"/>
</dbReference>
<dbReference type="InterPro" id="IPR025723">
    <property type="entry name" value="ArsA/GET3_ATPase-like"/>
</dbReference>
<keyword evidence="4" id="KW-0347">Helicase</keyword>
<comment type="caution">
    <text evidence="4">The sequence shown here is derived from an EMBL/GenBank/DDBJ whole genome shotgun (WGS) entry which is preliminary data.</text>
</comment>
<feature type="domain" description="Helicase C-terminal" evidence="2">
    <location>
        <begin position="130"/>
        <end position="182"/>
    </location>
</feature>
<dbReference type="PANTHER" id="PTHR10803">
    <property type="entry name" value="ARSENICAL PUMP-DRIVING ATPASE ARSENITE-TRANSLOCATING ATPASE"/>
    <property type="match status" value="1"/>
</dbReference>
<dbReference type="Pfam" id="PF02374">
    <property type="entry name" value="ArsA_ATPase"/>
    <property type="match status" value="1"/>
</dbReference>
<dbReference type="GO" id="GO:0043529">
    <property type="term" value="C:GET complex"/>
    <property type="evidence" value="ECO:0007669"/>
    <property type="project" value="TreeGrafter"/>
</dbReference>
<evidence type="ECO:0000259" key="2">
    <source>
        <dbReference type="Pfam" id="PF00271"/>
    </source>
</evidence>
<keyword evidence="5" id="KW-1185">Reference proteome</keyword>
<dbReference type="EMBL" id="PKPP01005007">
    <property type="protein sequence ID" value="PWA61832.1"/>
    <property type="molecule type" value="Genomic_DNA"/>
</dbReference>
<dbReference type="Gene3D" id="3.40.50.300">
    <property type="entry name" value="P-loop containing nucleotide triphosphate hydrolases"/>
    <property type="match status" value="1"/>
</dbReference>
<protein>
    <submittedName>
        <fullName evidence="4">RNA helicase</fullName>
    </submittedName>
</protein>
<dbReference type="InterPro" id="IPR027417">
    <property type="entry name" value="P-loop_NTPase"/>
</dbReference>
<keyword evidence="4" id="KW-0547">Nucleotide-binding</keyword>
<dbReference type="GO" id="GO:0016887">
    <property type="term" value="F:ATP hydrolysis activity"/>
    <property type="evidence" value="ECO:0007669"/>
    <property type="project" value="InterPro"/>
</dbReference>
<dbReference type="SUPFAM" id="SSF52540">
    <property type="entry name" value="P-loop containing nucleoside triphosphate hydrolases"/>
    <property type="match status" value="1"/>
</dbReference>
<sequence>MTKFGICSYFQALKTITKKLITPIDNKPVLYFRGVFRLINLRHQFSGYVCSDNLIALKSNIDHNNPIALSLHGNRDQKILCQTPIQLHNADPLSQTPLNLQTSMPDQSDTADQTTQGNYGWKQNSYIYGTKKGCDQVTLQLRMDGWRLLSIHGDKSQDERDWVFAEFTSGRSLIMTATHVADLRIMLVQTMEYSVIVFDTALTGHTLRLLQFPSTLEKGLGRMMSLESKFGVVYTIEFLRSVDYCCKMKLSNLLTRLAN</sequence>
<gene>
    <name evidence="4" type="ORF">CTI12_AA182410</name>
</gene>
<dbReference type="Pfam" id="PF00271">
    <property type="entry name" value="Helicase_C"/>
    <property type="match status" value="1"/>
</dbReference>
<keyword evidence="4" id="KW-0378">Hydrolase</keyword>
<accession>A0A2U1MKU6</accession>
<feature type="domain" description="ArsA/GET3 Anion-transporting ATPase-like" evidence="3">
    <location>
        <begin position="187"/>
        <end position="235"/>
    </location>
</feature>
<evidence type="ECO:0000313" key="4">
    <source>
        <dbReference type="EMBL" id="PWA61832.1"/>
    </source>
</evidence>
<keyword evidence="4" id="KW-0067">ATP-binding</keyword>
<dbReference type="OrthoDB" id="196131at2759"/>
<comment type="similarity">
    <text evidence="1">Belongs to the arsA ATPase family.</text>
</comment>
<dbReference type="GO" id="GO:0004386">
    <property type="term" value="F:helicase activity"/>
    <property type="evidence" value="ECO:0007669"/>
    <property type="project" value="UniProtKB-KW"/>
</dbReference>
<dbReference type="InterPro" id="IPR016300">
    <property type="entry name" value="ATPase_ArsA/GET3"/>
</dbReference>
<dbReference type="STRING" id="35608.A0A2U1MKU6"/>
<evidence type="ECO:0000259" key="3">
    <source>
        <dbReference type="Pfam" id="PF02374"/>
    </source>
</evidence>
<reference evidence="4 5" key="1">
    <citation type="journal article" date="2018" name="Mol. Plant">
        <title>The genome of Artemisia annua provides insight into the evolution of Asteraceae family and artemisinin biosynthesis.</title>
        <authorList>
            <person name="Shen Q."/>
            <person name="Zhang L."/>
            <person name="Liao Z."/>
            <person name="Wang S."/>
            <person name="Yan T."/>
            <person name="Shi P."/>
            <person name="Liu M."/>
            <person name="Fu X."/>
            <person name="Pan Q."/>
            <person name="Wang Y."/>
            <person name="Lv Z."/>
            <person name="Lu X."/>
            <person name="Zhang F."/>
            <person name="Jiang W."/>
            <person name="Ma Y."/>
            <person name="Chen M."/>
            <person name="Hao X."/>
            <person name="Li L."/>
            <person name="Tang Y."/>
            <person name="Lv G."/>
            <person name="Zhou Y."/>
            <person name="Sun X."/>
            <person name="Brodelius P.E."/>
            <person name="Rose J.K.C."/>
            <person name="Tang K."/>
        </authorList>
    </citation>
    <scope>NUCLEOTIDE SEQUENCE [LARGE SCALE GENOMIC DNA]</scope>
    <source>
        <strain evidence="5">cv. Huhao1</strain>
        <tissue evidence="4">Leaf</tissue>
    </source>
</reference>
<dbReference type="Proteomes" id="UP000245207">
    <property type="component" value="Unassembled WGS sequence"/>
</dbReference>
<name>A0A2U1MKU6_ARTAN</name>
<proteinExistence type="inferred from homology"/>
<evidence type="ECO:0000256" key="1">
    <source>
        <dbReference type="ARBA" id="ARBA00011040"/>
    </source>
</evidence>
<dbReference type="GO" id="GO:0071816">
    <property type="term" value="P:tail-anchored membrane protein insertion into ER membrane"/>
    <property type="evidence" value="ECO:0007669"/>
    <property type="project" value="TreeGrafter"/>
</dbReference>
<organism evidence="4 5">
    <name type="scientific">Artemisia annua</name>
    <name type="common">Sweet wormwood</name>
    <dbReference type="NCBI Taxonomy" id="35608"/>
    <lineage>
        <taxon>Eukaryota</taxon>
        <taxon>Viridiplantae</taxon>
        <taxon>Streptophyta</taxon>
        <taxon>Embryophyta</taxon>
        <taxon>Tracheophyta</taxon>
        <taxon>Spermatophyta</taxon>
        <taxon>Magnoliopsida</taxon>
        <taxon>eudicotyledons</taxon>
        <taxon>Gunneridae</taxon>
        <taxon>Pentapetalae</taxon>
        <taxon>asterids</taxon>
        <taxon>campanulids</taxon>
        <taxon>Asterales</taxon>
        <taxon>Asteraceae</taxon>
        <taxon>Asteroideae</taxon>
        <taxon>Anthemideae</taxon>
        <taxon>Artemisiinae</taxon>
        <taxon>Artemisia</taxon>
    </lineage>
</organism>